<gene>
    <name evidence="6" type="ORF">CTheo_618</name>
</gene>
<dbReference type="Proteomes" id="UP000383932">
    <property type="component" value="Unassembled WGS sequence"/>
</dbReference>
<dbReference type="OrthoDB" id="2250022at2759"/>
<dbReference type="GO" id="GO:0071044">
    <property type="term" value="P:histone mRNA catabolic process"/>
    <property type="evidence" value="ECO:0007669"/>
    <property type="project" value="TreeGrafter"/>
</dbReference>
<dbReference type="GO" id="GO:0071038">
    <property type="term" value="P:TRAMP-dependent tRNA surveillance pathway"/>
    <property type="evidence" value="ECO:0007669"/>
    <property type="project" value="TreeGrafter"/>
</dbReference>
<dbReference type="GO" id="GO:0071035">
    <property type="term" value="P:nuclear polyadenylation-dependent rRNA catabolic process"/>
    <property type="evidence" value="ECO:0007669"/>
    <property type="project" value="TreeGrafter"/>
</dbReference>
<reference evidence="6 7" key="1">
    <citation type="journal article" date="2019" name="Fungal Biol. Biotechnol.">
        <title>Draft genome sequence of fastidious pathogen Ceratobasidium theobromae, which causes vascular-streak dieback in Theobroma cacao.</title>
        <authorList>
            <person name="Ali S.S."/>
            <person name="Asman A."/>
            <person name="Shao J."/>
            <person name="Firmansyah A.P."/>
            <person name="Susilo A.W."/>
            <person name="Rosmana A."/>
            <person name="McMahon P."/>
            <person name="Junaid M."/>
            <person name="Guest D."/>
            <person name="Kheng T.Y."/>
            <person name="Meinhardt L.W."/>
            <person name="Bailey B.A."/>
        </authorList>
    </citation>
    <scope>NUCLEOTIDE SEQUENCE [LARGE SCALE GENOMIC DNA]</scope>
    <source>
        <strain evidence="6 7">CT2</strain>
    </source>
</reference>
<accession>A0A5N5QVY7</accession>
<name>A0A5N5QVY7_9AGAM</name>
<comment type="caution">
    <text evidence="6">The sequence shown here is derived from an EMBL/GenBank/DDBJ whole genome shotgun (WGS) entry which is preliminary data.</text>
</comment>
<feature type="compositionally biased region" description="Pro residues" evidence="4">
    <location>
        <begin position="718"/>
        <end position="732"/>
    </location>
</feature>
<feature type="compositionally biased region" description="Basic and acidic residues" evidence="4">
    <location>
        <begin position="582"/>
        <end position="608"/>
    </location>
</feature>
<evidence type="ECO:0000256" key="2">
    <source>
        <dbReference type="ARBA" id="ARBA00022801"/>
    </source>
</evidence>
<dbReference type="GO" id="GO:0000467">
    <property type="term" value="P:exonucleolytic trimming to generate mature 3'-end of 5.8S rRNA from tricistronic rRNA transcript (SSU-rRNA, 5.8S rRNA, LSU-rRNA)"/>
    <property type="evidence" value="ECO:0007669"/>
    <property type="project" value="InterPro"/>
</dbReference>
<dbReference type="GO" id="GO:0005730">
    <property type="term" value="C:nucleolus"/>
    <property type="evidence" value="ECO:0007669"/>
    <property type="project" value="TreeGrafter"/>
</dbReference>
<feature type="domain" description="3'-5' exonuclease" evidence="5">
    <location>
        <begin position="211"/>
        <end position="379"/>
    </location>
</feature>
<protein>
    <submittedName>
        <fullName evidence="6">Exosome complex exonuclease RRP6</fullName>
    </submittedName>
</protein>
<evidence type="ECO:0000313" key="6">
    <source>
        <dbReference type="EMBL" id="KAB5595854.1"/>
    </source>
</evidence>
<dbReference type="SMART" id="SM00474">
    <property type="entry name" value="35EXOc"/>
    <property type="match status" value="1"/>
</dbReference>
<feature type="region of interest" description="Disordered" evidence="4">
    <location>
        <begin position="744"/>
        <end position="830"/>
    </location>
</feature>
<sequence length="830" mass="90814">MADAQSSESEVPPVPHPTDLTAYAARLQSAIIPPTRIAGTFPLGSSLAYQRTLDRATAKELDTVSGRVLGLVDKLVKYTGGKGKGKTLGADDLLETRDYQALVGDILDQLLENADICLDEFAGRNKAPAIDVKVPAPKPSQPHKLSQALLHAANLPKPQLKFKTPPDNTPLTFPYVPPPHPNPAPYANELPASLLSPAPPASISSFESTPFTFVDTPESLRSMVASLENVTEIALDVEHNSMRTYKGLVCLVQLSSRTQDWVIDTLALREELGILRGVLEDPNIVKVLHGAESDVVWLQRDFGLFIVGLFDTYHASRVLGFPKRSLAALLARYTDFIPSKQYQLADWRIRPLPDEMLHYARADTHFLLHIYDQLRNALLKHSTTHPPLPPTPPNGTPPPDTTITFASASVSMAEESGHPWAIVRVLARSAATAGKLYMPEIPNPIGLARRWDLQLGNDRARSPRSTSPSSDDGGVKKRRRPIEQKAAVFESVFWWRDKVARLEDESPMYVCLVGSVVRFFDGLLGGSYVLANTALFQIATSAPTTTVGLYKTVPRLSVPARQHAEGLIEAVVEGIQKAKREEAAWKQHAEEERKEQEDKTRNQRERATQQDAMEVSATPVAAVDSWNRLGAGQPGNVSSLFGPKPALPMLQAPSQRAAQSTLFGPSISRRIPPRPPSPPSGSFEALRQRIHGAISDAPRTFVPAQDIARPVSEPVIPPAPIPVAEPPPPPVATPAEPNVDEILVVAQPRTRSKKRKADTGSAQEPKKARAEVEEFDYANAPNILDQGVDEEEAKTGKREKRKATNVYGNFPAPPKAQSEQRRGNRTQSFK</sequence>
<dbReference type="GO" id="GO:0071036">
    <property type="term" value="P:nuclear polyadenylation-dependent snoRNA catabolic process"/>
    <property type="evidence" value="ECO:0007669"/>
    <property type="project" value="TreeGrafter"/>
</dbReference>
<evidence type="ECO:0000259" key="5">
    <source>
        <dbReference type="SMART" id="SM00474"/>
    </source>
</evidence>
<dbReference type="GO" id="GO:0071037">
    <property type="term" value="P:nuclear polyadenylation-dependent snRNA catabolic process"/>
    <property type="evidence" value="ECO:0007669"/>
    <property type="project" value="TreeGrafter"/>
</dbReference>
<dbReference type="Gene3D" id="3.30.420.10">
    <property type="entry name" value="Ribonuclease H-like superfamily/Ribonuclease H"/>
    <property type="match status" value="1"/>
</dbReference>
<dbReference type="GO" id="GO:0071040">
    <property type="term" value="P:nuclear polyadenylation-dependent antisense transcript catabolic process"/>
    <property type="evidence" value="ECO:0007669"/>
    <property type="project" value="TreeGrafter"/>
</dbReference>
<evidence type="ECO:0000256" key="3">
    <source>
        <dbReference type="ARBA" id="ARBA00022839"/>
    </source>
</evidence>
<dbReference type="GO" id="GO:0071039">
    <property type="term" value="P:nuclear polyadenylation-dependent CUT catabolic process"/>
    <property type="evidence" value="ECO:0007669"/>
    <property type="project" value="TreeGrafter"/>
</dbReference>
<dbReference type="InterPro" id="IPR044876">
    <property type="entry name" value="HRDC_dom_sf"/>
</dbReference>
<keyword evidence="7" id="KW-1185">Reference proteome</keyword>
<dbReference type="InterPro" id="IPR002562">
    <property type="entry name" value="3'-5'_exonuclease_dom"/>
</dbReference>
<dbReference type="GO" id="GO:0000166">
    <property type="term" value="F:nucleotide binding"/>
    <property type="evidence" value="ECO:0007669"/>
    <property type="project" value="InterPro"/>
</dbReference>
<dbReference type="Pfam" id="PF01612">
    <property type="entry name" value="DNA_pol_A_exo1"/>
    <property type="match status" value="1"/>
</dbReference>
<evidence type="ECO:0000313" key="7">
    <source>
        <dbReference type="Proteomes" id="UP000383932"/>
    </source>
</evidence>
<dbReference type="PANTHER" id="PTHR12124:SF47">
    <property type="entry name" value="EXOSOME COMPONENT 10"/>
    <property type="match status" value="1"/>
</dbReference>
<dbReference type="InterPro" id="IPR049559">
    <property type="entry name" value="Rrp6p-like_exo"/>
</dbReference>
<keyword evidence="2" id="KW-0378">Hydrolase</keyword>
<dbReference type="SUPFAM" id="SSF53098">
    <property type="entry name" value="Ribonuclease H-like"/>
    <property type="match status" value="1"/>
</dbReference>
<proteinExistence type="predicted"/>
<dbReference type="InterPro" id="IPR012588">
    <property type="entry name" value="Exosome-assoc_fac_Rrp6_N"/>
</dbReference>
<dbReference type="InterPro" id="IPR010997">
    <property type="entry name" value="HRDC-like_sf"/>
</dbReference>
<dbReference type="SUPFAM" id="SSF47819">
    <property type="entry name" value="HRDC-like"/>
    <property type="match status" value="1"/>
</dbReference>
<evidence type="ECO:0000256" key="4">
    <source>
        <dbReference type="SAM" id="MobiDB-lite"/>
    </source>
</evidence>
<dbReference type="InterPro" id="IPR012337">
    <property type="entry name" value="RNaseH-like_sf"/>
</dbReference>
<organism evidence="6 7">
    <name type="scientific">Ceratobasidium theobromae</name>
    <dbReference type="NCBI Taxonomy" id="1582974"/>
    <lineage>
        <taxon>Eukaryota</taxon>
        <taxon>Fungi</taxon>
        <taxon>Dikarya</taxon>
        <taxon>Basidiomycota</taxon>
        <taxon>Agaricomycotina</taxon>
        <taxon>Agaricomycetes</taxon>
        <taxon>Cantharellales</taxon>
        <taxon>Ceratobasidiaceae</taxon>
        <taxon>Ceratobasidium</taxon>
    </lineage>
</organism>
<dbReference type="Pfam" id="PF08066">
    <property type="entry name" value="PMC2NT"/>
    <property type="match status" value="1"/>
</dbReference>
<feature type="region of interest" description="Disordered" evidence="4">
    <location>
        <begin position="457"/>
        <end position="479"/>
    </location>
</feature>
<dbReference type="InterPro" id="IPR045092">
    <property type="entry name" value="Rrp6-like"/>
</dbReference>
<dbReference type="EMBL" id="SSOP01000005">
    <property type="protein sequence ID" value="KAB5595854.1"/>
    <property type="molecule type" value="Genomic_DNA"/>
</dbReference>
<keyword evidence="3 6" id="KW-0269">Exonuclease</keyword>
<keyword evidence="1" id="KW-0540">Nuclease</keyword>
<feature type="region of interest" description="Disordered" evidence="4">
    <location>
        <begin position="582"/>
        <end position="616"/>
    </location>
</feature>
<dbReference type="GO" id="GO:0000176">
    <property type="term" value="C:nuclear exosome (RNase complex)"/>
    <property type="evidence" value="ECO:0007669"/>
    <property type="project" value="InterPro"/>
</dbReference>
<dbReference type="GO" id="GO:0003727">
    <property type="term" value="F:single-stranded RNA binding"/>
    <property type="evidence" value="ECO:0007669"/>
    <property type="project" value="TreeGrafter"/>
</dbReference>
<feature type="region of interest" description="Disordered" evidence="4">
    <location>
        <begin position="718"/>
        <end position="737"/>
    </location>
</feature>
<dbReference type="InterPro" id="IPR036397">
    <property type="entry name" value="RNaseH_sf"/>
</dbReference>
<dbReference type="AlphaFoldDB" id="A0A5N5QVY7"/>
<dbReference type="PANTHER" id="PTHR12124">
    <property type="entry name" value="POLYMYOSITIS/SCLERODERMA AUTOANTIGEN-RELATED"/>
    <property type="match status" value="1"/>
</dbReference>
<dbReference type="GO" id="GO:0000175">
    <property type="term" value="F:3'-5'-RNA exonuclease activity"/>
    <property type="evidence" value="ECO:0007669"/>
    <property type="project" value="InterPro"/>
</dbReference>
<evidence type="ECO:0000256" key="1">
    <source>
        <dbReference type="ARBA" id="ARBA00022722"/>
    </source>
</evidence>
<dbReference type="Gene3D" id="1.10.150.80">
    <property type="entry name" value="HRDC domain"/>
    <property type="match status" value="2"/>
</dbReference>
<feature type="compositionally biased region" description="Low complexity" evidence="4">
    <location>
        <begin position="463"/>
        <end position="472"/>
    </location>
</feature>
<dbReference type="GO" id="GO:0071051">
    <property type="term" value="P:poly(A)-dependent snoRNA 3'-end processing"/>
    <property type="evidence" value="ECO:0007669"/>
    <property type="project" value="TreeGrafter"/>
</dbReference>
<dbReference type="CDD" id="cd06147">
    <property type="entry name" value="Rrp6p_like_exo"/>
    <property type="match status" value="1"/>
</dbReference>